<evidence type="ECO:0000313" key="3">
    <source>
        <dbReference type="Proteomes" id="UP001501842"/>
    </source>
</evidence>
<comment type="caution">
    <text evidence="2">The sequence shown here is derived from an EMBL/GenBank/DDBJ whole genome shotgun (WGS) entry which is preliminary data.</text>
</comment>
<dbReference type="Pfam" id="PF14024">
    <property type="entry name" value="DUF4240"/>
    <property type="match status" value="1"/>
</dbReference>
<dbReference type="InterPro" id="IPR025334">
    <property type="entry name" value="DUF4240"/>
</dbReference>
<evidence type="ECO:0000259" key="1">
    <source>
        <dbReference type="Pfam" id="PF14024"/>
    </source>
</evidence>
<keyword evidence="3" id="KW-1185">Reference proteome</keyword>
<reference evidence="2 3" key="1">
    <citation type="journal article" date="2019" name="Int. J. Syst. Evol. Microbiol.">
        <title>The Global Catalogue of Microorganisms (GCM) 10K type strain sequencing project: providing services to taxonomists for standard genome sequencing and annotation.</title>
        <authorList>
            <consortium name="The Broad Institute Genomics Platform"/>
            <consortium name="The Broad Institute Genome Sequencing Center for Infectious Disease"/>
            <person name="Wu L."/>
            <person name="Ma J."/>
        </authorList>
    </citation>
    <scope>NUCLEOTIDE SEQUENCE [LARGE SCALE GENOMIC DNA]</scope>
    <source>
        <strain evidence="2 3">JCM 8201</strain>
    </source>
</reference>
<dbReference type="RefSeq" id="WP_344457612.1">
    <property type="nucleotide sequence ID" value="NZ_BAAATZ010000037.1"/>
</dbReference>
<organism evidence="2 3">
    <name type="scientific">Actinocorallia aurantiaca</name>
    <dbReference type="NCBI Taxonomy" id="46204"/>
    <lineage>
        <taxon>Bacteria</taxon>
        <taxon>Bacillati</taxon>
        <taxon>Actinomycetota</taxon>
        <taxon>Actinomycetes</taxon>
        <taxon>Streptosporangiales</taxon>
        <taxon>Thermomonosporaceae</taxon>
        <taxon>Actinocorallia</taxon>
    </lineage>
</organism>
<evidence type="ECO:0000313" key="2">
    <source>
        <dbReference type="EMBL" id="GAA2738026.1"/>
    </source>
</evidence>
<protein>
    <submittedName>
        <fullName evidence="2">DUF4240 domain-containing protein</fullName>
    </submittedName>
</protein>
<sequence length="175" mass="19224">MNRDQFWVFIDEARAAAVNANDPDSVSASAIKIMNSWDPTEIAAVQQPLWGVLAESYRGDLWGAAYLINGGASDDGFEYFRGWLISQGREVFGRALAAPDSLAEEPAVRAAVSAGLDLDGEAMLGIVWEAYRQKVGEELPPGNATVPYPSIDFGWDFDDSSAMEQYLPRLSRLFR</sequence>
<dbReference type="Proteomes" id="UP001501842">
    <property type="component" value="Unassembled WGS sequence"/>
</dbReference>
<feature type="domain" description="DUF4240" evidence="1">
    <location>
        <begin position="1"/>
        <end position="133"/>
    </location>
</feature>
<dbReference type="EMBL" id="BAAATZ010000037">
    <property type="protein sequence ID" value="GAA2738026.1"/>
    <property type="molecule type" value="Genomic_DNA"/>
</dbReference>
<name>A0ABN3USJ0_9ACTN</name>
<gene>
    <name evidence="2" type="ORF">GCM10010439_70420</name>
</gene>
<proteinExistence type="predicted"/>
<accession>A0ABN3USJ0</accession>